<comment type="subcellular location">
    <subcellularLocation>
        <location evidence="1">Lysosome membrane</location>
    </subcellularLocation>
</comment>
<evidence type="ECO:0000313" key="6">
    <source>
        <dbReference type="Proteomes" id="UP000887566"/>
    </source>
</evidence>
<dbReference type="GO" id="GO:0005765">
    <property type="term" value="C:lysosomal membrane"/>
    <property type="evidence" value="ECO:0007669"/>
    <property type="project" value="UniProtKB-SubCell"/>
</dbReference>
<accession>A0A914UXB0</accession>
<protein>
    <recommendedName>
        <fullName evidence="3">BLOC-1-related complex subunit 7</fullName>
    </recommendedName>
</protein>
<sequence>MSKISLEGKTRLPGKIQDSIQDAAVVCSQIVKGSKSSEVLGTAIKNFTLQDGAIENSGSNVRRLSVLISHMKIQIESIEKR</sequence>
<evidence type="ECO:0000256" key="5">
    <source>
        <dbReference type="ARBA" id="ARBA00023228"/>
    </source>
</evidence>
<dbReference type="Proteomes" id="UP000887566">
    <property type="component" value="Unplaced"/>
</dbReference>
<keyword evidence="4" id="KW-0472">Membrane</keyword>
<dbReference type="InterPro" id="IPR032143">
    <property type="entry name" value="BORCS7"/>
</dbReference>
<organism evidence="6 7">
    <name type="scientific">Plectus sambesii</name>
    <dbReference type="NCBI Taxonomy" id="2011161"/>
    <lineage>
        <taxon>Eukaryota</taxon>
        <taxon>Metazoa</taxon>
        <taxon>Ecdysozoa</taxon>
        <taxon>Nematoda</taxon>
        <taxon>Chromadorea</taxon>
        <taxon>Plectida</taxon>
        <taxon>Plectina</taxon>
        <taxon>Plectoidea</taxon>
        <taxon>Plectidae</taxon>
        <taxon>Plectus</taxon>
    </lineage>
</organism>
<dbReference type="AlphaFoldDB" id="A0A914UXB0"/>
<comment type="similarity">
    <text evidence="2">Belongs to the BORCS7 family.</text>
</comment>
<evidence type="ECO:0000256" key="3">
    <source>
        <dbReference type="ARBA" id="ARBA00022295"/>
    </source>
</evidence>
<dbReference type="GO" id="GO:0099078">
    <property type="term" value="C:BORC complex"/>
    <property type="evidence" value="ECO:0007669"/>
    <property type="project" value="TreeGrafter"/>
</dbReference>
<evidence type="ECO:0000256" key="2">
    <source>
        <dbReference type="ARBA" id="ARBA00005433"/>
    </source>
</evidence>
<evidence type="ECO:0000256" key="4">
    <source>
        <dbReference type="ARBA" id="ARBA00023136"/>
    </source>
</evidence>
<dbReference type="PANTHER" id="PTHR31397">
    <property type="entry name" value="BLOC-1-RELATED COMPLEX SUBUNIT 7 BORSC7"/>
    <property type="match status" value="1"/>
</dbReference>
<dbReference type="WBParaSite" id="PSAMB.scaffold13367size2308.g35443.t1">
    <property type="protein sequence ID" value="PSAMB.scaffold13367size2308.g35443.t1"/>
    <property type="gene ID" value="PSAMB.scaffold13367size2308.g35443"/>
</dbReference>
<keyword evidence="5" id="KW-0458">Lysosome</keyword>
<keyword evidence="6" id="KW-1185">Reference proteome</keyword>
<dbReference type="PANTHER" id="PTHR31397:SF1">
    <property type="entry name" value="BLOC-1-RELATED COMPLEX SUBUNIT 7"/>
    <property type="match status" value="1"/>
</dbReference>
<evidence type="ECO:0000313" key="7">
    <source>
        <dbReference type="WBParaSite" id="PSAMB.scaffold13367size2308.g35443.t1"/>
    </source>
</evidence>
<reference evidence="7" key="1">
    <citation type="submission" date="2022-11" db="UniProtKB">
        <authorList>
            <consortium name="WormBaseParasite"/>
        </authorList>
    </citation>
    <scope>IDENTIFICATION</scope>
</reference>
<proteinExistence type="inferred from homology"/>
<evidence type="ECO:0000256" key="1">
    <source>
        <dbReference type="ARBA" id="ARBA00004656"/>
    </source>
</evidence>
<dbReference type="Pfam" id="PF16088">
    <property type="entry name" value="BORCS7"/>
    <property type="match status" value="1"/>
</dbReference>
<name>A0A914UXB0_9BILA</name>